<reference evidence="3 4" key="1">
    <citation type="submission" date="2016-10" db="EMBL/GenBank/DDBJ databases">
        <authorList>
            <person name="de Groot N.N."/>
        </authorList>
    </citation>
    <scope>NUCLEOTIDE SEQUENCE [LARGE SCALE GENOMIC DNA]</scope>
    <source>
        <strain evidence="3">MBHS1</strain>
    </source>
</reference>
<dbReference type="InterPro" id="IPR008984">
    <property type="entry name" value="SMAD_FHA_dom_sf"/>
</dbReference>
<dbReference type="Proteomes" id="UP000236724">
    <property type="component" value="Unassembled WGS sequence"/>
</dbReference>
<dbReference type="PROSITE" id="PS50006">
    <property type="entry name" value="FHA_DOMAIN"/>
    <property type="match status" value="1"/>
</dbReference>
<sequence>MGIFRDKTEDLDKDPPTHKMQRNTQENEYEAEPKTTPGMGSPMDDFPGLTDDLNDLPVDEPEHDEEPKTRVRYRGKKTNGSRSTNSASATQAESAVPEENEQAMDDPVVGWLVVIDGPGRGNSRQLGYGMNTIGRSSTERVALDYGDSDMTRSKHAIVTYDPRGRKFYLQHGGGQNLTYLNGAPVLVPTELKGGEEVLVGQTMLRFVNFCGEQFDWQDQADPQN</sequence>
<feature type="compositionally biased region" description="Basic residues" evidence="1">
    <location>
        <begin position="70"/>
        <end position="79"/>
    </location>
</feature>
<dbReference type="EMBL" id="FMSV02000127">
    <property type="protein sequence ID" value="SEH04884.1"/>
    <property type="molecule type" value="Genomic_DNA"/>
</dbReference>
<feature type="compositionally biased region" description="Basic and acidic residues" evidence="1">
    <location>
        <begin position="1"/>
        <end position="17"/>
    </location>
</feature>
<dbReference type="RefSeq" id="WP_286019019.1">
    <property type="nucleotide sequence ID" value="NZ_FMSV02000127.1"/>
</dbReference>
<evidence type="ECO:0000313" key="4">
    <source>
        <dbReference type="Proteomes" id="UP000236724"/>
    </source>
</evidence>
<feature type="region of interest" description="Disordered" evidence="1">
    <location>
        <begin position="1"/>
        <end position="103"/>
    </location>
</feature>
<evidence type="ECO:0000256" key="1">
    <source>
        <dbReference type="SAM" id="MobiDB-lite"/>
    </source>
</evidence>
<feature type="compositionally biased region" description="Polar residues" evidence="1">
    <location>
        <begin position="80"/>
        <end position="93"/>
    </location>
</feature>
<feature type="domain" description="FHA" evidence="2">
    <location>
        <begin position="131"/>
        <end position="185"/>
    </location>
</feature>
<evidence type="ECO:0000259" key="2">
    <source>
        <dbReference type="PROSITE" id="PS50006"/>
    </source>
</evidence>
<proteinExistence type="predicted"/>
<dbReference type="SUPFAM" id="SSF49879">
    <property type="entry name" value="SMAD/FHA domain"/>
    <property type="match status" value="1"/>
</dbReference>
<dbReference type="Pfam" id="PF00498">
    <property type="entry name" value="FHA"/>
    <property type="match status" value="1"/>
</dbReference>
<organism evidence="3 4">
    <name type="scientific">Candidatus Venteria ishoeyi</name>
    <dbReference type="NCBI Taxonomy" id="1899563"/>
    <lineage>
        <taxon>Bacteria</taxon>
        <taxon>Pseudomonadati</taxon>
        <taxon>Pseudomonadota</taxon>
        <taxon>Gammaproteobacteria</taxon>
        <taxon>Thiotrichales</taxon>
        <taxon>Thiotrichaceae</taxon>
        <taxon>Venteria</taxon>
    </lineage>
</organism>
<dbReference type="AlphaFoldDB" id="A0A1H6F762"/>
<evidence type="ECO:0000313" key="3">
    <source>
        <dbReference type="EMBL" id="SEH04884.1"/>
    </source>
</evidence>
<dbReference type="Gene3D" id="2.60.200.20">
    <property type="match status" value="1"/>
</dbReference>
<name>A0A1H6F762_9GAMM</name>
<gene>
    <name evidence="3" type="ORF">MBHS_00736</name>
</gene>
<dbReference type="CDD" id="cd00060">
    <property type="entry name" value="FHA"/>
    <property type="match status" value="1"/>
</dbReference>
<protein>
    <submittedName>
        <fullName evidence="3">FHA domain protein</fullName>
    </submittedName>
</protein>
<dbReference type="InterPro" id="IPR000253">
    <property type="entry name" value="FHA_dom"/>
</dbReference>
<accession>A0A1H6F762</accession>
<feature type="compositionally biased region" description="Acidic residues" evidence="1">
    <location>
        <begin position="52"/>
        <end position="64"/>
    </location>
</feature>
<keyword evidence="4" id="KW-1185">Reference proteome</keyword>